<gene>
    <name evidence="3" type="ORF">SAMN04487861_13718</name>
</gene>
<dbReference type="SFLD" id="SFLDG01082">
    <property type="entry name" value="B12-binding_domain_containing"/>
    <property type="match status" value="1"/>
</dbReference>
<dbReference type="SMART" id="SM00729">
    <property type="entry name" value="Elp3"/>
    <property type="match status" value="1"/>
</dbReference>
<reference evidence="3 4" key="1">
    <citation type="submission" date="2016-10" db="EMBL/GenBank/DDBJ databases">
        <authorList>
            <person name="de Groot N.N."/>
        </authorList>
    </citation>
    <scope>NUCLEOTIDE SEQUENCE [LARGE SCALE GENOMIC DNA]</scope>
    <source>
        <strain evidence="3 4">Z108</strain>
    </source>
</reference>
<dbReference type="PANTHER" id="PTHR42731">
    <property type="entry name" value="SLL1084 PROTEIN"/>
    <property type="match status" value="1"/>
</dbReference>
<dbReference type="GO" id="GO:0051536">
    <property type="term" value="F:iron-sulfur cluster binding"/>
    <property type="evidence" value="ECO:0007669"/>
    <property type="project" value="InterPro"/>
</dbReference>
<evidence type="ECO:0000313" key="3">
    <source>
        <dbReference type="EMBL" id="SFI42402.1"/>
    </source>
</evidence>
<dbReference type="InterPro" id="IPR006638">
    <property type="entry name" value="Elp3/MiaA/NifB-like_rSAM"/>
</dbReference>
<organism evidence="3 4">
    <name type="scientific">Selenomonas ruminantium</name>
    <dbReference type="NCBI Taxonomy" id="971"/>
    <lineage>
        <taxon>Bacteria</taxon>
        <taxon>Bacillati</taxon>
        <taxon>Bacillota</taxon>
        <taxon>Negativicutes</taxon>
        <taxon>Selenomonadales</taxon>
        <taxon>Selenomonadaceae</taxon>
        <taxon>Selenomonas</taxon>
    </lineage>
</organism>
<dbReference type="AlphaFoldDB" id="A0A1I3I3A7"/>
<dbReference type="Proteomes" id="UP000183639">
    <property type="component" value="Unassembled WGS sequence"/>
</dbReference>
<dbReference type="InterPro" id="IPR023862">
    <property type="entry name" value="CHP03960_rSAM"/>
</dbReference>
<feature type="domain" description="Radical SAM core" evidence="2">
    <location>
        <begin position="251"/>
        <end position="486"/>
    </location>
</feature>
<dbReference type="InterPro" id="IPR058240">
    <property type="entry name" value="rSAM_sf"/>
</dbReference>
<dbReference type="NCBIfam" id="TIGR03960">
    <property type="entry name" value="rSAM_fuse_unch"/>
    <property type="match status" value="1"/>
</dbReference>
<dbReference type="PANTHER" id="PTHR42731:SF1">
    <property type="entry name" value="RADICAL SAM DOMAIN PROTEIN"/>
    <property type="match status" value="1"/>
</dbReference>
<protein>
    <submittedName>
        <fullName evidence="3">Radical SAM-linked protein/radical SAM family uncharacterized protein</fullName>
    </submittedName>
</protein>
<dbReference type="Pfam" id="PF10105">
    <property type="entry name" value="DUF2344"/>
    <property type="match status" value="1"/>
</dbReference>
<dbReference type="InterPro" id="IPR018768">
    <property type="entry name" value="DUF2344"/>
</dbReference>
<dbReference type="EMBL" id="FOQK01000037">
    <property type="protein sequence ID" value="SFI42402.1"/>
    <property type="molecule type" value="Genomic_DNA"/>
</dbReference>
<dbReference type="InterPro" id="IPR023404">
    <property type="entry name" value="rSAM_horseshoe"/>
</dbReference>
<dbReference type="RefSeq" id="WP_075445782.1">
    <property type="nucleotide sequence ID" value="NZ_FOQK01000037.1"/>
</dbReference>
<dbReference type="InterPro" id="IPR045784">
    <property type="entry name" value="Radical_SAM_N2"/>
</dbReference>
<dbReference type="OrthoDB" id="9806827at2"/>
<accession>A0A1I3I3A7</accession>
<name>A0A1I3I3A7_SELRU</name>
<feature type="region of interest" description="Disordered" evidence="1">
    <location>
        <begin position="622"/>
        <end position="643"/>
    </location>
</feature>
<dbReference type="GO" id="GO:0003824">
    <property type="term" value="F:catalytic activity"/>
    <property type="evidence" value="ECO:0007669"/>
    <property type="project" value="InterPro"/>
</dbReference>
<evidence type="ECO:0000313" key="4">
    <source>
        <dbReference type="Proteomes" id="UP000183639"/>
    </source>
</evidence>
<dbReference type="Pfam" id="PF19864">
    <property type="entry name" value="Radical_SAM_N2"/>
    <property type="match status" value="1"/>
</dbReference>
<evidence type="ECO:0000256" key="1">
    <source>
        <dbReference type="SAM" id="MobiDB-lite"/>
    </source>
</evidence>
<sequence length="871" mass="98495">MVRLDHEVLQNVLKPSRYTGGEWNAVKKDWDKVDCTFALALPDVYEVGMSNLGLAILYEVLNRQPNIAAERVYAPWTDMEQEMRARNIPLFSLETHTELAAFDLFGFSLQYEMIYSNVLNMLDLAQIPIWAKDRTLDMPFIVGGGPCVYNVEPIADFFDFFIVGEGEEVIVEVSQAMAAWKKAGRPGGRRGFLERLLTMDGIYVPSFYEPVYAASGDYERLTPLDEKAKAIIYKRVCRDMDEAMSVENPIVPYMDIVHNRIMLELFRGCSRGCRFCQAGICYRPARERTEAKLKKMARGLVDKSGYDEMSLTSLSSADYSCLGGLVDDLMEDFKDEKVSFSLPSLRIDSFSIDLAHKMQQVRKSGLTFAPEAGTQRLRDVINKGVTEENLMNACGSAFRQGWKQVKLYFMMGLPTETDEDIIGIAKLAKKVVDLYTEIKGRRGVKVTISVSCFVPKPYTPFQWFGQLPIAEFERRQQLLKENITDRAITFNYHDARLSIIEGVLARGDRRLSKVIYQAWQDGAKFDGWSDLYKHDTWLAAFDKCGVDMSYYNERTRDFNEALPWDITSPGVNKDFLLREWQQAMEGALTIDCRRSKCTGCGICPNLGVHVIDYAKEAKPVDLSTETAAPKQPETDPKGPGKPRTLYKFRAEITKGDELRYVSHLDYANLFLRAFDRAKLPMAYSEGFNPHMKVSFASALSLGVTSEAEYMDFELVKPVCQPEVFDRLKAQLPPGAELRELREVHGKQPALMAQADEARYTLTVPYTGSEAEAQKAIKSYNDAAEVIWQRVTPKKKREIETKQYMKQPVTAELTAAGLRLVMDIIITQSGSVKPVEILTAIQQQFGLAVDASQALITRNGLFAHGKRLIELV</sequence>
<dbReference type="SUPFAM" id="SSF102114">
    <property type="entry name" value="Radical SAM enzymes"/>
    <property type="match status" value="1"/>
</dbReference>
<dbReference type="CDD" id="cd01335">
    <property type="entry name" value="Radical_SAM"/>
    <property type="match status" value="1"/>
</dbReference>
<dbReference type="SFLD" id="SFLDS00029">
    <property type="entry name" value="Radical_SAM"/>
    <property type="match status" value="1"/>
</dbReference>
<dbReference type="Pfam" id="PF04055">
    <property type="entry name" value="Radical_SAM"/>
    <property type="match status" value="1"/>
</dbReference>
<proteinExistence type="predicted"/>
<dbReference type="Gene3D" id="3.80.30.20">
    <property type="entry name" value="tm_1862 like domain"/>
    <property type="match status" value="1"/>
</dbReference>
<dbReference type="InterPro" id="IPR007197">
    <property type="entry name" value="rSAM"/>
</dbReference>
<dbReference type="NCBIfam" id="TIGR03936">
    <property type="entry name" value="sam_1_link_chp"/>
    <property type="match status" value="1"/>
</dbReference>
<dbReference type="PROSITE" id="PS51918">
    <property type="entry name" value="RADICAL_SAM"/>
    <property type="match status" value="1"/>
</dbReference>
<evidence type="ECO:0000259" key="2">
    <source>
        <dbReference type="PROSITE" id="PS51918"/>
    </source>
</evidence>